<dbReference type="AlphaFoldDB" id="A0A7S3JU05"/>
<dbReference type="EMBL" id="HBIJ01005537">
    <property type="protein sequence ID" value="CAE0363173.1"/>
    <property type="molecule type" value="Transcribed_RNA"/>
</dbReference>
<protein>
    <recommendedName>
        <fullName evidence="5">G-patch domain-containing protein</fullName>
    </recommendedName>
</protein>
<evidence type="ECO:0000256" key="3">
    <source>
        <dbReference type="ARBA" id="ARBA00023242"/>
    </source>
</evidence>
<dbReference type="SMART" id="SM00443">
    <property type="entry name" value="G_patch"/>
    <property type="match status" value="1"/>
</dbReference>
<evidence type="ECO:0000256" key="4">
    <source>
        <dbReference type="SAM" id="MobiDB-lite"/>
    </source>
</evidence>
<dbReference type="GO" id="GO:0000398">
    <property type="term" value="P:mRNA splicing, via spliceosome"/>
    <property type="evidence" value="ECO:0007669"/>
    <property type="project" value="TreeGrafter"/>
</dbReference>
<feature type="region of interest" description="Disordered" evidence="4">
    <location>
        <begin position="158"/>
        <end position="212"/>
    </location>
</feature>
<proteinExistence type="predicted"/>
<keyword evidence="3" id="KW-0539">Nucleus</keyword>
<name>A0A7S3JU05_9STRA</name>
<evidence type="ECO:0000259" key="5">
    <source>
        <dbReference type="PROSITE" id="PS50174"/>
    </source>
</evidence>
<accession>A0A7S3JU05</accession>
<evidence type="ECO:0000313" key="6">
    <source>
        <dbReference type="EMBL" id="CAE0363173.1"/>
    </source>
</evidence>
<evidence type="ECO:0000256" key="2">
    <source>
        <dbReference type="ARBA" id="ARBA00022884"/>
    </source>
</evidence>
<comment type="subcellular location">
    <subcellularLocation>
        <location evidence="1">Nucleus</location>
    </subcellularLocation>
</comment>
<feature type="compositionally biased region" description="Basic and acidic residues" evidence="4">
    <location>
        <begin position="1"/>
        <end position="17"/>
    </location>
</feature>
<dbReference type="GO" id="GO:0003723">
    <property type="term" value="F:RNA binding"/>
    <property type="evidence" value="ECO:0007669"/>
    <property type="project" value="UniProtKB-KW"/>
</dbReference>
<dbReference type="Pfam" id="PF01585">
    <property type="entry name" value="G-patch"/>
    <property type="match status" value="1"/>
</dbReference>
<evidence type="ECO:0000256" key="1">
    <source>
        <dbReference type="ARBA" id="ARBA00004123"/>
    </source>
</evidence>
<gene>
    <name evidence="6" type="ORF">ALAG00032_LOCUS3914</name>
</gene>
<feature type="region of interest" description="Disordered" evidence="4">
    <location>
        <begin position="91"/>
        <end position="112"/>
    </location>
</feature>
<organism evidence="6">
    <name type="scientific">Aureoumbra lagunensis</name>
    <dbReference type="NCBI Taxonomy" id="44058"/>
    <lineage>
        <taxon>Eukaryota</taxon>
        <taxon>Sar</taxon>
        <taxon>Stramenopiles</taxon>
        <taxon>Ochrophyta</taxon>
        <taxon>Pelagophyceae</taxon>
        <taxon>Pelagomonadales</taxon>
        <taxon>Aureoumbra</taxon>
    </lineage>
</organism>
<keyword evidence="2" id="KW-0694">RNA-binding</keyword>
<feature type="region of interest" description="Disordered" evidence="4">
    <location>
        <begin position="1"/>
        <end position="26"/>
    </location>
</feature>
<dbReference type="PROSITE" id="PS50174">
    <property type="entry name" value="G_PATCH"/>
    <property type="match status" value="1"/>
</dbReference>
<sequence>MMATPRRKDDEGLDDIKGNNAGTRAQPCLDLASVPVGIMADVLSTALAAGHEPWKPLDTSKIPQFNPPIIESNQLEERIANFYRTVDLKRGHKRKADDHTIQQQQAPPQRRKYGPKIDRFELLQREIAPMIPHKKTNINGIGDENVGKQMLRGMGWQEGTGLGSQGTGRAEPIADAGQSDTVGIGSRPPGANSDVFSQYRSHLSSAHKAKYG</sequence>
<reference evidence="6" key="1">
    <citation type="submission" date="2021-01" db="EMBL/GenBank/DDBJ databases">
        <authorList>
            <person name="Corre E."/>
            <person name="Pelletier E."/>
            <person name="Niang G."/>
            <person name="Scheremetjew M."/>
            <person name="Finn R."/>
            <person name="Kale V."/>
            <person name="Holt S."/>
            <person name="Cochrane G."/>
            <person name="Meng A."/>
            <person name="Brown T."/>
            <person name="Cohen L."/>
        </authorList>
    </citation>
    <scope>NUCLEOTIDE SEQUENCE</scope>
    <source>
        <strain evidence="6">CCMP1510</strain>
    </source>
</reference>
<feature type="compositionally biased region" description="Polar residues" evidence="4">
    <location>
        <begin position="194"/>
        <end position="204"/>
    </location>
</feature>
<feature type="domain" description="G-patch" evidence="5">
    <location>
        <begin position="143"/>
        <end position="189"/>
    </location>
</feature>
<dbReference type="GO" id="GO:0005634">
    <property type="term" value="C:nucleus"/>
    <property type="evidence" value="ECO:0007669"/>
    <property type="project" value="UniProtKB-SubCell"/>
</dbReference>
<dbReference type="PANTHER" id="PTHR13948:SF3">
    <property type="entry name" value="FI21118P1"/>
    <property type="match status" value="1"/>
</dbReference>
<dbReference type="InterPro" id="IPR000467">
    <property type="entry name" value="G_patch_dom"/>
</dbReference>
<dbReference type="PANTHER" id="PTHR13948">
    <property type="entry name" value="RNA-BINDING PROTEIN"/>
    <property type="match status" value="1"/>
</dbReference>